<evidence type="ECO:0008006" key="2">
    <source>
        <dbReference type="Google" id="ProtNLM"/>
    </source>
</evidence>
<reference evidence="1" key="1">
    <citation type="submission" date="2013-08" db="EMBL/GenBank/DDBJ databases">
        <authorList>
            <person name="Mendez C."/>
            <person name="Richter M."/>
            <person name="Ferrer M."/>
            <person name="Sanchez J."/>
        </authorList>
    </citation>
    <scope>NUCLEOTIDE SEQUENCE</scope>
</reference>
<comment type="caution">
    <text evidence="1">The sequence shown here is derived from an EMBL/GenBank/DDBJ whole genome shotgun (WGS) entry which is preliminary data.</text>
</comment>
<accession>T0ZME7</accession>
<proteinExistence type="predicted"/>
<sequence>MIYEYNFPLVGQVVRLPATFDLRTLLSPGVGFNNQSIEYFVGSHELSLPVPGASYIIGSLWYNYSWQGTEHENGPFPGNPIPGGLSPQFGLVGGPTGGLGQFTAPTAGSMVAKILPYGSSTFETASTRSFYESIDQTGEDAENLAWTSGSSGGWTLGISSGSSVQGVLSYEPAVRYLANFTEGGLPSGTLWFVNISHGGSYSSTTPTISVPLPSGTFEYNISSGDPRWGPIRANGTVTMNGAPQVTDVPFQVLPGSIVLSETGLPSGIGWTVLLGSGQSVTTSQPEITLHVLNGTYSFRVRAALSEWASPPGVGSVTVEGDAV</sequence>
<evidence type="ECO:0000313" key="1">
    <source>
        <dbReference type="EMBL" id="EQD49516.1"/>
    </source>
</evidence>
<organism evidence="1">
    <name type="scientific">mine drainage metagenome</name>
    <dbReference type="NCBI Taxonomy" id="410659"/>
    <lineage>
        <taxon>unclassified sequences</taxon>
        <taxon>metagenomes</taxon>
        <taxon>ecological metagenomes</taxon>
    </lineage>
</organism>
<feature type="non-terminal residue" evidence="1">
    <location>
        <position position="323"/>
    </location>
</feature>
<reference evidence="1" key="2">
    <citation type="journal article" date="2014" name="ISME J.">
        <title>Microbial stratification in low pH oxic and suboxic macroscopic growths along an acid mine drainage.</title>
        <authorList>
            <person name="Mendez-Garcia C."/>
            <person name="Mesa V."/>
            <person name="Sprenger R.R."/>
            <person name="Richter M."/>
            <person name="Diez M.S."/>
            <person name="Solano J."/>
            <person name="Bargiela R."/>
            <person name="Golyshina O.V."/>
            <person name="Manteca A."/>
            <person name="Ramos J.L."/>
            <person name="Gallego J.R."/>
            <person name="Llorente I."/>
            <person name="Martins Dos Santos V.A."/>
            <person name="Jensen O.N."/>
            <person name="Pelaez A.I."/>
            <person name="Sanchez J."/>
            <person name="Ferrer M."/>
        </authorList>
    </citation>
    <scope>NUCLEOTIDE SEQUENCE</scope>
</reference>
<name>T0ZME7_9ZZZZ</name>
<gene>
    <name evidence="1" type="ORF">B1B_11596</name>
</gene>
<dbReference type="EMBL" id="AUZY01007548">
    <property type="protein sequence ID" value="EQD49516.1"/>
    <property type="molecule type" value="Genomic_DNA"/>
</dbReference>
<dbReference type="AlphaFoldDB" id="T0ZME7"/>
<protein>
    <recommendedName>
        <fullName evidence="2">Thermopsin</fullName>
    </recommendedName>
</protein>